<dbReference type="InterPro" id="IPR010982">
    <property type="entry name" value="Lambda_DNA-bd_dom_sf"/>
</dbReference>
<dbReference type="Proteomes" id="UP000190696">
    <property type="component" value="Unassembled WGS sequence"/>
</dbReference>
<dbReference type="GO" id="GO:0003677">
    <property type="term" value="F:DNA binding"/>
    <property type="evidence" value="ECO:0007669"/>
    <property type="project" value="UniProtKB-KW"/>
</dbReference>
<dbReference type="PROSITE" id="PS50943">
    <property type="entry name" value="HTH_CROC1"/>
    <property type="match status" value="1"/>
</dbReference>
<dbReference type="Pfam" id="PF01381">
    <property type="entry name" value="HTH_3"/>
    <property type="match status" value="1"/>
</dbReference>
<dbReference type="EMBL" id="MUAI01000095">
    <property type="protein sequence ID" value="OOR01939.1"/>
    <property type="molecule type" value="Genomic_DNA"/>
</dbReference>
<evidence type="ECO:0000313" key="4">
    <source>
        <dbReference type="Proteomes" id="UP000190696"/>
    </source>
</evidence>
<evidence type="ECO:0000259" key="2">
    <source>
        <dbReference type="PROSITE" id="PS50943"/>
    </source>
</evidence>
<dbReference type="SMART" id="SM00530">
    <property type="entry name" value="HTH_XRE"/>
    <property type="match status" value="1"/>
</dbReference>
<proteinExistence type="predicted"/>
<dbReference type="AlphaFoldDB" id="A0A1S9SX14"/>
<dbReference type="PANTHER" id="PTHR46558:SF4">
    <property type="entry name" value="DNA-BIDING PHAGE PROTEIN"/>
    <property type="match status" value="1"/>
</dbReference>
<dbReference type="SUPFAM" id="SSF47413">
    <property type="entry name" value="lambda repressor-like DNA-binding domains"/>
    <property type="match status" value="1"/>
</dbReference>
<dbReference type="CDD" id="cd00093">
    <property type="entry name" value="HTH_XRE"/>
    <property type="match status" value="1"/>
</dbReference>
<protein>
    <submittedName>
        <fullName evidence="3">Transcriptional regulator</fullName>
    </submittedName>
</protein>
<dbReference type="InterPro" id="IPR001387">
    <property type="entry name" value="Cro/C1-type_HTH"/>
</dbReference>
<accession>A0A1S9SX14</accession>
<comment type="caution">
    <text evidence="3">The sequence shown here is derived from an EMBL/GenBank/DDBJ whole genome shotgun (WGS) entry which is preliminary data.</text>
</comment>
<evidence type="ECO:0000313" key="3">
    <source>
        <dbReference type="EMBL" id="OOR01939.1"/>
    </source>
</evidence>
<evidence type="ECO:0000256" key="1">
    <source>
        <dbReference type="ARBA" id="ARBA00023125"/>
    </source>
</evidence>
<organism evidence="3 4">
    <name type="scientific">Bacillus mycoides</name>
    <dbReference type="NCBI Taxonomy" id="1405"/>
    <lineage>
        <taxon>Bacteria</taxon>
        <taxon>Bacillati</taxon>
        <taxon>Bacillota</taxon>
        <taxon>Bacilli</taxon>
        <taxon>Bacillales</taxon>
        <taxon>Bacillaceae</taxon>
        <taxon>Bacillus</taxon>
        <taxon>Bacillus cereus group</taxon>
    </lineage>
</organism>
<feature type="domain" description="HTH cro/C1-type" evidence="2">
    <location>
        <begin position="22"/>
        <end position="76"/>
    </location>
</feature>
<dbReference type="PANTHER" id="PTHR46558">
    <property type="entry name" value="TRACRIPTIONAL REGULATORY PROTEIN-RELATED-RELATED"/>
    <property type="match status" value="1"/>
</dbReference>
<gene>
    <name evidence="3" type="ORF">BW900_30780</name>
</gene>
<dbReference type="RefSeq" id="WP_033670057.1">
    <property type="nucleotide sequence ID" value="NZ_CP036102.1"/>
</dbReference>
<name>A0A1S9SX14_BACMY</name>
<sequence length="85" mass="9829">MDKINVTNLQKGELVNLVINKVKQYRVIRDITQEQLASSVNITRQSLIAIEKNKYNPSLELALKLCEFFDCKVEDLFQLDKTGEE</sequence>
<dbReference type="Gene3D" id="1.10.260.40">
    <property type="entry name" value="lambda repressor-like DNA-binding domains"/>
    <property type="match status" value="1"/>
</dbReference>
<dbReference type="GeneID" id="92886539"/>
<keyword evidence="1" id="KW-0238">DNA-binding</keyword>
<reference evidence="3 4" key="1">
    <citation type="submission" date="2017-01" db="EMBL/GenBank/DDBJ databases">
        <title>Bacillus cereus isolates.</title>
        <authorList>
            <person name="Beno S.M."/>
        </authorList>
    </citation>
    <scope>NUCLEOTIDE SEQUENCE [LARGE SCALE GENOMIC DNA]</scope>
    <source>
        <strain evidence="3 4">FSL W7-1108</strain>
    </source>
</reference>